<reference evidence="7 8" key="1">
    <citation type="submission" date="2023-07" db="EMBL/GenBank/DDBJ databases">
        <title>Sorghum-associated microbial communities from plants grown in Nebraska, USA.</title>
        <authorList>
            <person name="Schachtman D."/>
        </authorList>
    </citation>
    <scope>NUCLEOTIDE SEQUENCE [LARGE SCALE GENOMIC DNA]</scope>
    <source>
        <strain evidence="7 8">4138</strain>
    </source>
</reference>
<dbReference type="InterPro" id="IPR018060">
    <property type="entry name" value="HTH_AraC"/>
</dbReference>
<feature type="transmembrane region" description="Helical" evidence="5">
    <location>
        <begin position="182"/>
        <end position="202"/>
    </location>
</feature>
<feature type="transmembrane region" description="Helical" evidence="5">
    <location>
        <begin position="6"/>
        <end position="23"/>
    </location>
</feature>
<gene>
    <name evidence="7" type="ORF">J2W69_003349</name>
</gene>
<dbReference type="InterPro" id="IPR009057">
    <property type="entry name" value="Homeodomain-like_sf"/>
</dbReference>
<evidence type="ECO:0000259" key="6">
    <source>
        <dbReference type="PROSITE" id="PS01124"/>
    </source>
</evidence>
<dbReference type="PANTHER" id="PTHR43280:SF29">
    <property type="entry name" value="ARAC-FAMILY TRANSCRIPTIONAL REGULATOR"/>
    <property type="match status" value="1"/>
</dbReference>
<dbReference type="SUPFAM" id="SSF46689">
    <property type="entry name" value="Homeodomain-like"/>
    <property type="match status" value="1"/>
</dbReference>
<evidence type="ECO:0000256" key="3">
    <source>
        <dbReference type="ARBA" id="ARBA00023163"/>
    </source>
</evidence>
<feature type="transmembrane region" description="Helical" evidence="5">
    <location>
        <begin position="60"/>
        <end position="79"/>
    </location>
</feature>
<comment type="caution">
    <text evidence="7">The sequence shown here is derived from an EMBL/GenBank/DDBJ whole genome shotgun (WGS) entry which is preliminary data.</text>
</comment>
<protein>
    <submittedName>
        <fullName evidence="7">AraC-like DNA-binding protein</fullName>
    </submittedName>
</protein>
<dbReference type="Pfam" id="PF12833">
    <property type="entry name" value="HTH_18"/>
    <property type="match status" value="1"/>
</dbReference>
<name>A0ABU1W339_9GAMM</name>
<evidence type="ECO:0000256" key="2">
    <source>
        <dbReference type="ARBA" id="ARBA00023125"/>
    </source>
</evidence>
<feature type="domain" description="HTH araC/xylS-type" evidence="6">
    <location>
        <begin position="286"/>
        <end position="391"/>
    </location>
</feature>
<dbReference type="PANTHER" id="PTHR43280">
    <property type="entry name" value="ARAC-FAMILY TRANSCRIPTIONAL REGULATOR"/>
    <property type="match status" value="1"/>
</dbReference>
<dbReference type="EMBL" id="JAVDWR010000015">
    <property type="protein sequence ID" value="MDR7122390.1"/>
    <property type="molecule type" value="Genomic_DNA"/>
</dbReference>
<sequence length="399" mass="44912">MLELVFAAMALGIVLLLVPYFCLQLQQTKQMIPLAIVLLSLAFIATGPVVFTLWPSLVFAYIALMPLAFFALNPALWFYIKALTAEQPWRFTGADGWHILPLVFAGVLAVLIQSLSYEQQQLLFFSEASDVAGYTLLVAIVFLVAVLLWLGQSCFYLWLMLSKVRSYRRKLRQVFAEDSGKRLAWLEMLVLLLLFSWSYAVLNLMLAERLNSVWLSDAAVLFCLLLTVWLVAWCGLTQQPGFSETYKLQTASTEAEELKPDQTETTDAAHSTTKYQRSALGEQQSARIAAKLQEAMQSELLYLDDTLTLYKLAEHLAVPAHYLSQTLNQQLQLSFFEYVNQARVEAAKLQLRQSDASVLAIAMSVGFNARSSFYKAFKASTGQSPAQFRAAHRQDKQLL</sequence>
<feature type="transmembrane region" description="Helical" evidence="5">
    <location>
        <begin position="99"/>
        <end position="116"/>
    </location>
</feature>
<accession>A0ABU1W339</accession>
<evidence type="ECO:0000256" key="1">
    <source>
        <dbReference type="ARBA" id="ARBA00023015"/>
    </source>
</evidence>
<feature type="region of interest" description="Disordered" evidence="4">
    <location>
        <begin position="253"/>
        <end position="272"/>
    </location>
</feature>
<dbReference type="Gene3D" id="1.10.10.60">
    <property type="entry name" value="Homeodomain-like"/>
    <property type="match status" value="2"/>
</dbReference>
<feature type="transmembrane region" description="Helical" evidence="5">
    <location>
        <begin position="136"/>
        <end position="161"/>
    </location>
</feature>
<dbReference type="PROSITE" id="PS00041">
    <property type="entry name" value="HTH_ARAC_FAMILY_1"/>
    <property type="match status" value="1"/>
</dbReference>
<dbReference type="PROSITE" id="PS01124">
    <property type="entry name" value="HTH_ARAC_FAMILY_2"/>
    <property type="match status" value="1"/>
</dbReference>
<evidence type="ECO:0000313" key="7">
    <source>
        <dbReference type="EMBL" id="MDR7122390.1"/>
    </source>
</evidence>
<dbReference type="RefSeq" id="WP_310280603.1">
    <property type="nucleotide sequence ID" value="NZ_JAVDWR010000015.1"/>
</dbReference>
<evidence type="ECO:0000256" key="4">
    <source>
        <dbReference type="SAM" id="MobiDB-lite"/>
    </source>
</evidence>
<feature type="compositionally biased region" description="Polar residues" evidence="4">
    <location>
        <begin position="263"/>
        <end position="272"/>
    </location>
</feature>
<organism evidence="7 8">
    <name type="scientific">Rheinheimera soli</name>
    <dbReference type="NCBI Taxonomy" id="443616"/>
    <lineage>
        <taxon>Bacteria</taxon>
        <taxon>Pseudomonadati</taxon>
        <taxon>Pseudomonadota</taxon>
        <taxon>Gammaproteobacteria</taxon>
        <taxon>Chromatiales</taxon>
        <taxon>Chromatiaceae</taxon>
        <taxon>Rheinheimera</taxon>
    </lineage>
</organism>
<keyword evidence="3" id="KW-0804">Transcription</keyword>
<keyword evidence="2" id="KW-0238">DNA-binding</keyword>
<keyword evidence="1" id="KW-0805">Transcription regulation</keyword>
<evidence type="ECO:0000256" key="5">
    <source>
        <dbReference type="SAM" id="Phobius"/>
    </source>
</evidence>
<feature type="transmembrane region" description="Helical" evidence="5">
    <location>
        <begin position="35"/>
        <end position="54"/>
    </location>
</feature>
<keyword evidence="8" id="KW-1185">Reference proteome</keyword>
<evidence type="ECO:0000313" key="8">
    <source>
        <dbReference type="Proteomes" id="UP001257909"/>
    </source>
</evidence>
<keyword evidence="5" id="KW-0472">Membrane</keyword>
<keyword evidence="5" id="KW-1133">Transmembrane helix</keyword>
<feature type="transmembrane region" description="Helical" evidence="5">
    <location>
        <begin position="214"/>
        <end position="236"/>
    </location>
</feature>
<dbReference type="SMART" id="SM00342">
    <property type="entry name" value="HTH_ARAC"/>
    <property type="match status" value="1"/>
</dbReference>
<dbReference type="InterPro" id="IPR018062">
    <property type="entry name" value="HTH_AraC-typ_CS"/>
</dbReference>
<proteinExistence type="predicted"/>
<keyword evidence="5" id="KW-0812">Transmembrane</keyword>
<dbReference type="Proteomes" id="UP001257909">
    <property type="component" value="Unassembled WGS sequence"/>
</dbReference>